<proteinExistence type="predicted"/>
<keyword evidence="2" id="KW-1185">Reference proteome</keyword>
<dbReference type="AlphaFoldDB" id="A0AA88IDJ5"/>
<sequence>MLALDQITEIMNPVFDTTSLKSYDSGSKEANDDNITIEGLVVQYSNVDCITTKTNEIKLVMSTRHKAASNNVKNILDLLRKCGNDDLDIPCYVICVPTEVPFEQILKVMSSKMVSYETNFPSLSSCNDENHATVIISKVLRDLSNPTKHRQALEQVRGHESILSVKPVDDKMIVSIDKTTAPEFCVSAQSVIHSSIVKMKAKKYYGLVKGIESDFELALFKEVTGITDASRLGNSNSVKLCFRNARSLNHALKD</sequence>
<protein>
    <submittedName>
        <fullName evidence="1">Uncharacterized protein</fullName>
    </submittedName>
</protein>
<evidence type="ECO:0000313" key="1">
    <source>
        <dbReference type="EMBL" id="KAK2727313.1"/>
    </source>
</evidence>
<feature type="non-terminal residue" evidence="1">
    <location>
        <position position="254"/>
    </location>
</feature>
<dbReference type="Proteomes" id="UP001187531">
    <property type="component" value="Unassembled WGS sequence"/>
</dbReference>
<organism evidence="1 2">
    <name type="scientific">Artemia franciscana</name>
    <name type="common">Brine shrimp</name>
    <name type="synonym">Artemia sanfranciscana</name>
    <dbReference type="NCBI Taxonomy" id="6661"/>
    <lineage>
        <taxon>Eukaryota</taxon>
        <taxon>Metazoa</taxon>
        <taxon>Ecdysozoa</taxon>
        <taxon>Arthropoda</taxon>
        <taxon>Crustacea</taxon>
        <taxon>Branchiopoda</taxon>
        <taxon>Anostraca</taxon>
        <taxon>Artemiidae</taxon>
        <taxon>Artemia</taxon>
    </lineage>
</organism>
<name>A0AA88IDJ5_ARTSF</name>
<comment type="caution">
    <text evidence="1">The sequence shown here is derived from an EMBL/GenBank/DDBJ whole genome shotgun (WGS) entry which is preliminary data.</text>
</comment>
<dbReference type="EMBL" id="JAVRJZ010000001">
    <property type="protein sequence ID" value="KAK2727313.1"/>
    <property type="molecule type" value="Genomic_DNA"/>
</dbReference>
<gene>
    <name evidence="1" type="ORF">QYM36_007968</name>
</gene>
<reference evidence="1" key="1">
    <citation type="submission" date="2023-07" db="EMBL/GenBank/DDBJ databases">
        <title>Chromosome-level genome assembly of Artemia franciscana.</title>
        <authorList>
            <person name="Jo E."/>
        </authorList>
    </citation>
    <scope>NUCLEOTIDE SEQUENCE</scope>
    <source>
        <tissue evidence="1">Whole body</tissue>
    </source>
</reference>
<accession>A0AA88IDJ5</accession>
<evidence type="ECO:0000313" key="2">
    <source>
        <dbReference type="Proteomes" id="UP001187531"/>
    </source>
</evidence>